<protein>
    <recommendedName>
        <fullName evidence="1">DUF4817 domain-containing protein</fullName>
    </recommendedName>
</protein>
<dbReference type="Proteomes" id="UP000499080">
    <property type="component" value="Unassembled WGS sequence"/>
</dbReference>
<sequence length="121" mass="14065">MVTMQQKARPTRLWFHENKSFITVQGCFNLKYRNCQSPSKNSIKRWYERFKGTGNVHHKKGAGRTSVSDEVVERVMETFSPLSSGYTNLQAALCLALLKDKEFKRILALHLQQYSVLRQDI</sequence>
<dbReference type="OrthoDB" id="6460236at2759"/>
<comment type="caution">
    <text evidence="2">The sequence shown here is derived from an EMBL/GenBank/DDBJ whole genome shotgun (WGS) entry which is preliminary data.</text>
</comment>
<feature type="domain" description="DUF4817" evidence="1">
    <location>
        <begin position="6"/>
        <end position="56"/>
    </location>
</feature>
<accession>A0A4Y2CAW3</accession>
<dbReference type="InterPro" id="IPR032135">
    <property type="entry name" value="DUF4817"/>
</dbReference>
<proteinExistence type="predicted"/>
<dbReference type="Pfam" id="PF16087">
    <property type="entry name" value="DUF4817"/>
    <property type="match status" value="1"/>
</dbReference>
<reference evidence="2 3" key="1">
    <citation type="journal article" date="2019" name="Sci. Rep.">
        <title>Orb-weaving spider Araneus ventricosus genome elucidates the spidroin gene catalogue.</title>
        <authorList>
            <person name="Kono N."/>
            <person name="Nakamura H."/>
            <person name="Ohtoshi R."/>
            <person name="Moran D.A.P."/>
            <person name="Shinohara A."/>
            <person name="Yoshida Y."/>
            <person name="Fujiwara M."/>
            <person name="Mori M."/>
            <person name="Tomita M."/>
            <person name="Arakawa K."/>
        </authorList>
    </citation>
    <scope>NUCLEOTIDE SEQUENCE [LARGE SCALE GENOMIC DNA]</scope>
</reference>
<keyword evidence="3" id="KW-1185">Reference proteome</keyword>
<evidence type="ECO:0000313" key="3">
    <source>
        <dbReference type="Proteomes" id="UP000499080"/>
    </source>
</evidence>
<dbReference type="EMBL" id="BGPR01000165">
    <property type="protein sequence ID" value="GBM01164.1"/>
    <property type="molecule type" value="Genomic_DNA"/>
</dbReference>
<dbReference type="AlphaFoldDB" id="A0A4Y2CAW3"/>
<name>A0A4Y2CAW3_ARAVE</name>
<evidence type="ECO:0000259" key="1">
    <source>
        <dbReference type="Pfam" id="PF16087"/>
    </source>
</evidence>
<evidence type="ECO:0000313" key="2">
    <source>
        <dbReference type="EMBL" id="GBM01164.1"/>
    </source>
</evidence>
<organism evidence="2 3">
    <name type="scientific">Araneus ventricosus</name>
    <name type="common">Orbweaver spider</name>
    <name type="synonym">Epeira ventricosa</name>
    <dbReference type="NCBI Taxonomy" id="182803"/>
    <lineage>
        <taxon>Eukaryota</taxon>
        <taxon>Metazoa</taxon>
        <taxon>Ecdysozoa</taxon>
        <taxon>Arthropoda</taxon>
        <taxon>Chelicerata</taxon>
        <taxon>Arachnida</taxon>
        <taxon>Araneae</taxon>
        <taxon>Araneomorphae</taxon>
        <taxon>Entelegynae</taxon>
        <taxon>Araneoidea</taxon>
        <taxon>Araneidae</taxon>
        <taxon>Araneus</taxon>
    </lineage>
</organism>
<gene>
    <name evidence="2" type="ORF">AVEN_27260_1</name>
</gene>